<accession>M8AAH9</accession>
<evidence type="ECO:0000313" key="1">
    <source>
        <dbReference type="EMBL" id="EMS57504.1"/>
    </source>
</evidence>
<dbReference type="AlphaFoldDB" id="M8AAH9"/>
<organism evidence="1">
    <name type="scientific">Triticum urartu</name>
    <name type="common">Red wild einkorn</name>
    <name type="synonym">Crithodium urartu</name>
    <dbReference type="NCBI Taxonomy" id="4572"/>
    <lineage>
        <taxon>Eukaryota</taxon>
        <taxon>Viridiplantae</taxon>
        <taxon>Streptophyta</taxon>
        <taxon>Embryophyta</taxon>
        <taxon>Tracheophyta</taxon>
        <taxon>Spermatophyta</taxon>
        <taxon>Magnoliopsida</taxon>
        <taxon>Liliopsida</taxon>
        <taxon>Poales</taxon>
        <taxon>Poaceae</taxon>
        <taxon>BOP clade</taxon>
        <taxon>Pooideae</taxon>
        <taxon>Triticodae</taxon>
        <taxon>Triticeae</taxon>
        <taxon>Triticinae</taxon>
        <taxon>Triticum</taxon>
    </lineage>
</organism>
<reference evidence="1" key="1">
    <citation type="journal article" date="2013" name="Nature">
        <title>Draft genome of the wheat A-genome progenitor Triticum urartu.</title>
        <authorList>
            <person name="Ling H.Q."/>
            <person name="Zhao S."/>
            <person name="Liu D."/>
            <person name="Wang J."/>
            <person name="Sun H."/>
            <person name="Zhang C."/>
            <person name="Fan H."/>
            <person name="Li D."/>
            <person name="Dong L."/>
            <person name="Tao Y."/>
            <person name="Gao C."/>
            <person name="Wu H."/>
            <person name="Li Y."/>
            <person name="Cui Y."/>
            <person name="Guo X."/>
            <person name="Zheng S."/>
            <person name="Wang B."/>
            <person name="Yu K."/>
            <person name="Liang Q."/>
            <person name="Yang W."/>
            <person name="Lou X."/>
            <person name="Chen J."/>
            <person name="Feng M."/>
            <person name="Jian J."/>
            <person name="Zhang X."/>
            <person name="Luo G."/>
            <person name="Jiang Y."/>
            <person name="Liu J."/>
            <person name="Wang Z."/>
            <person name="Sha Y."/>
            <person name="Zhang B."/>
            <person name="Wu H."/>
            <person name="Tang D."/>
            <person name="Shen Q."/>
            <person name="Xue P."/>
            <person name="Zou S."/>
            <person name="Wang X."/>
            <person name="Liu X."/>
            <person name="Wang F."/>
            <person name="Yang Y."/>
            <person name="An X."/>
            <person name="Dong Z."/>
            <person name="Zhang K."/>
            <person name="Zhang X."/>
            <person name="Luo M.C."/>
            <person name="Dvorak J."/>
            <person name="Tong Y."/>
            <person name="Wang J."/>
            <person name="Yang H."/>
            <person name="Li Z."/>
            <person name="Wang D."/>
            <person name="Zhang A."/>
            <person name="Wang J."/>
        </authorList>
    </citation>
    <scope>NUCLEOTIDE SEQUENCE</scope>
</reference>
<dbReference type="EMBL" id="KD143796">
    <property type="protein sequence ID" value="EMS57504.1"/>
    <property type="molecule type" value="Genomic_DNA"/>
</dbReference>
<proteinExistence type="predicted"/>
<protein>
    <submittedName>
        <fullName evidence="1">Uncharacterized protein</fullName>
    </submittedName>
</protein>
<sequence length="334" mass="35300">MLQSNTTTHRDTCAYDISAPESPATIASQLSEPPATAATQHREPPEGCSMATPSATSPAKLHCISGESFIAAPVKLHCSPDGVRSAPIAAPMTGRSSNAAPSGVSWQHRARRLRRKLHCSSGEASLQPRRSPFRPYRCSNDRAELPCSPEWRFMATPSATSPAKLHCNSGESFIAASAESVPTPSQLQRPGGAPWQPRVALQCNLNGVKISSNTAPPSCGVAAPEPSSARLRSSCFDATAATALWPVRPWRAANCCFQLAAMVVRPHGEEHTASGRVYPSLVAITSGGVQLLVVVVVHPGWWLASSWASLPLRCNGRGGERKEDRGKTCGGAAV</sequence>
<dbReference type="OMA" id="WRAANCC"/>
<gene>
    <name evidence="1" type="ORF">TRIUR3_14659</name>
</gene>
<name>M8AAH9_TRIUA</name>